<dbReference type="KEGG" id="cdet:87951791"/>
<name>A0AAX4J400_9PEZI</name>
<dbReference type="InterPro" id="IPR001031">
    <property type="entry name" value="Thioesterase"/>
</dbReference>
<dbReference type="SUPFAM" id="SSF53474">
    <property type="entry name" value="alpha/beta-Hydrolases"/>
    <property type="match status" value="1"/>
</dbReference>
<evidence type="ECO:0000259" key="1">
    <source>
        <dbReference type="PROSITE" id="PS50075"/>
    </source>
</evidence>
<organism evidence="2 3">
    <name type="scientific">Colletotrichum destructivum</name>
    <dbReference type="NCBI Taxonomy" id="34406"/>
    <lineage>
        <taxon>Eukaryota</taxon>
        <taxon>Fungi</taxon>
        <taxon>Dikarya</taxon>
        <taxon>Ascomycota</taxon>
        <taxon>Pezizomycotina</taxon>
        <taxon>Sordariomycetes</taxon>
        <taxon>Hypocreomycetidae</taxon>
        <taxon>Glomerellales</taxon>
        <taxon>Glomerellaceae</taxon>
        <taxon>Colletotrichum</taxon>
        <taxon>Colletotrichum destructivum species complex</taxon>
    </lineage>
</organism>
<dbReference type="InterPro" id="IPR029058">
    <property type="entry name" value="AB_hydrolase_fold"/>
</dbReference>
<evidence type="ECO:0000313" key="3">
    <source>
        <dbReference type="Proteomes" id="UP001322277"/>
    </source>
</evidence>
<protein>
    <submittedName>
        <fullName evidence="2">Thioesterase, phosphopantetheine binding ACP domain, alpha/Beta hydrolase</fullName>
    </submittedName>
</protein>
<dbReference type="AlphaFoldDB" id="A0AAX4J400"/>
<keyword evidence="3" id="KW-1185">Reference proteome</keyword>
<dbReference type="Pfam" id="PF00550">
    <property type="entry name" value="PP-binding"/>
    <property type="match status" value="1"/>
</dbReference>
<gene>
    <name evidence="2" type="ORF">CDEST_15291</name>
</gene>
<evidence type="ECO:0000313" key="2">
    <source>
        <dbReference type="EMBL" id="WQF90277.1"/>
    </source>
</evidence>
<dbReference type="Gene3D" id="1.10.1200.10">
    <property type="entry name" value="ACP-like"/>
    <property type="match status" value="1"/>
</dbReference>
<dbReference type="EMBL" id="CP137315">
    <property type="protein sequence ID" value="WQF90277.1"/>
    <property type="molecule type" value="Genomic_DNA"/>
</dbReference>
<dbReference type="Gene3D" id="3.40.50.1820">
    <property type="entry name" value="alpha/beta hydrolase"/>
    <property type="match status" value="1"/>
</dbReference>
<dbReference type="InterPro" id="IPR036736">
    <property type="entry name" value="ACP-like_sf"/>
</dbReference>
<proteinExistence type="predicted"/>
<dbReference type="GO" id="GO:0016787">
    <property type="term" value="F:hydrolase activity"/>
    <property type="evidence" value="ECO:0007669"/>
    <property type="project" value="UniProtKB-KW"/>
</dbReference>
<dbReference type="Pfam" id="PF00975">
    <property type="entry name" value="Thioesterase"/>
    <property type="match status" value="1"/>
</dbReference>
<dbReference type="RefSeq" id="XP_062787498.1">
    <property type="nucleotide sequence ID" value="XM_062931447.1"/>
</dbReference>
<dbReference type="PROSITE" id="PS50075">
    <property type="entry name" value="CARRIER"/>
    <property type="match status" value="1"/>
</dbReference>
<accession>A0AAX4J400</accession>
<sequence>MHDRTIQVLNIIAQETGDTPEELRNNPETEFADLGIDKLLSEAIIRQLHKTMWLNMPSDLFENCPTVGSLACFLEESEPKPILNTVPVYTRAASPSTERQAALNQAVVDQPLSIRLQGNPKGQAKTIFLLPDGSGSAMSYARIPFLGPGVCLYGLNSPFLSKPERFPPIPEIAPIWAAEIRRLQPKGPYILGGWSAGGYYCFEVAKHMMLNETEADGRPVVVEKLVLIDSPCRTVFEALPMIVVTTLSNQGLMGNWGHRGAPQWLLDHFAATIARVEEYNPSPLASASADEVLPKVFIIWATNGVYAAGGSAASGLDTKVKVTKFMLEDRLDFGPNGWDVLFPRGTEVAIATSPGTHFTLVSPPNSVHIASRLSDILHDKTAHDNRLWKHWSC</sequence>
<dbReference type="SUPFAM" id="SSF47336">
    <property type="entry name" value="ACP-like"/>
    <property type="match status" value="1"/>
</dbReference>
<keyword evidence="2" id="KW-0378">Hydrolase</keyword>
<reference evidence="3" key="1">
    <citation type="journal article" date="2023" name="bioRxiv">
        <title>Complete genome of the Medicago anthracnose fungus, Colletotrichum destructivum, reveals a mini-chromosome-like region within a core chromosome.</title>
        <authorList>
            <person name="Lapalu N."/>
            <person name="Simon A."/>
            <person name="Lu A."/>
            <person name="Plaumann P.-L."/>
            <person name="Amselem J."/>
            <person name="Pigne S."/>
            <person name="Auger A."/>
            <person name="Koch C."/>
            <person name="Dallery J.-F."/>
            <person name="O'Connell R.J."/>
        </authorList>
    </citation>
    <scope>NUCLEOTIDE SEQUENCE [LARGE SCALE GENOMIC DNA]</scope>
    <source>
        <strain evidence="3">CBS 520.97</strain>
    </source>
</reference>
<feature type="domain" description="Carrier" evidence="1">
    <location>
        <begin position="1"/>
        <end position="78"/>
    </location>
</feature>
<dbReference type="Proteomes" id="UP001322277">
    <property type="component" value="Chromosome 11"/>
</dbReference>
<dbReference type="InterPro" id="IPR009081">
    <property type="entry name" value="PP-bd_ACP"/>
</dbReference>
<dbReference type="GeneID" id="87951791"/>